<sequence length="378" mass="41929">MKPSPRIRNPSVKAAAENPTPISQNRSRDTTSKASTATPTPTPKTRTPSGQAKPKKQRVTFKLKGLQETPISQLASPPVTPATPPAADDRVDTPSTTTEKDTDAVTPLQWMLRMQQLQIPTLPGLSTPLTVPAKTYTEPILKLPPHVRRRIFDIVLNGDAQITLSTFGDYQEWKAPAIVRVNPNFLDDALPVLLRRTTLVSHRGEEFSTAKVLSNGAARSAVEKLDFPRAYLNGPNDLRIFEIMRACPSLREVTLDICVDHLLRPTMDNGGDLAGWESMPFLDVDNRYLLHIIAHLPNLTVLKCRLVGDSYGWKRRLVLPVLDEIAIFLLQFTSGRLVFESLGWWGRKETGYGSRMPTVRGDGLVLAKDKPDIMDCSA</sequence>
<dbReference type="EMBL" id="WNWQ01000529">
    <property type="protein sequence ID" value="KAE9966453.1"/>
    <property type="molecule type" value="Genomic_DNA"/>
</dbReference>
<dbReference type="Proteomes" id="UP000433883">
    <property type="component" value="Unassembled WGS sequence"/>
</dbReference>
<dbReference type="EMBL" id="WNWS01000006">
    <property type="protein sequence ID" value="KAE9988569.1"/>
    <property type="molecule type" value="Genomic_DNA"/>
</dbReference>
<protein>
    <submittedName>
        <fullName evidence="3">Uncharacterized protein</fullName>
    </submittedName>
</protein>
<dbReference type="AlphaFoldDB" id="A0A8H3Z7N9"/>
<gene>
    <name evidence="2" type="ORF">BLS_006979</name>
    <name evidence="3" type="ORF">EG328_009702</name>
</gene>
<name>A0A8H3Z7N9_VENIN</name>
<evidence type="ECO:0000313" key="3">
    <source>
        <dbReference type="EMBL" id="KAE9988569.1"/>
    </source>
</evidence>
<evidence type="ECO:0000256" key="1">
    <source>
        <dbReference type="SAM" id="MobiDB-lite"/>
    </source>
</evidence>
<feature type="compositionally biased region" description="Low complexity" evidence="1">
    <location>
        <begin position="32"/>
        <end position="49"/>
    </location>
</feature>
<evidence type="ECO:0000313" key="2">
    <source>
        <dbReference type="EMBL" id="KAE9966453.1"/>
    </source>
</evidence>
<proteinExistence type="predicted"/>
<dbReference type="Proteomes" id="UP000447873">
    <property type="component" value="Unassembled WGS sequence"/>
</dbReference>
<feature type="region of interest" description="Disordered" evidence="1">
    <location>
        <begin position="1"/>
        <end position="104"/>
    </location>
</feature>
<reference evidence="3 4" key="1">
    <citation type="submission" date="2018-12" db="EMBL/GenBank/DDBJ databases">
        <title>Venturia inaequalis Genome Resource.</title>
        <authorList>
            <person name="Lichtner F.J."/>
        </authorList>
    </citation>
    <scope>NUCLEOTIDE SEQUENCE [LARGE SCALE GENOMIC DNA]</scope>
    <source>
        <strain evidence="3 4">120213</strain>
        <strain evidence="2">Bline_iso_100314</strain>
    </source>
</reference>
<feature type="compositionally biased region" description="Basic and acidic residues" evidence="1">
    <location>
        <begin position="87"/>
        <end position="103"/>
    </location>
</feature>
<accession>A0A8H3Z7N9</accession>
<organism evidence="3 4">
    <name type="scientific">Venturia inaequalis</name>
    <name type="common">Apple scab fungus</name>
    <dbReference type="NCBI Taxonomy" id="5025"/>
    <lineage>
        <taxon>Eukaryota</taxon>
        <taxon>Fungi</taxon>
        <taxon>Dikarya</taxon>
        <taxon>Ascomycota</taxon>
        <taxon>Pezizomycotina</taxon>
        <taxon>Dothideomycetes</taxon>
        <taxon>Pleosporomycetidae</taxon>
        <taxon>Venturiales</taxon>
        <taxon>Venturiaceae</taxon>
        <taxon>Venturia</taxon>
    </lineage>
</organism>
<comment type="caution">
    <text evidence="3">The sequence shown here is derived from an EMBL/GenBank/DDBJ whole genome shotgun (WGS) entry which is preliminary data.</text>
</comment>
<evidence type="ECO:0000313" key="4">
    <source>
        <dbReference type="Proteomes" id="UP000447873"/>
    </source>
</evidence>